<organism evidence="1">
    <name type="scientific">marine sediment metagenome</name>
    <dbReference type="NCBI Taxonomy" id="412755"/>
    <lineage>
        <taxon>unclassified sequences</taxon>
        <taxon>metagenomes</taxon>
        <taxon>ecological metagenomes</taxon>
    </lineage>
</organism>
<accession>X1CUR4</accession>
<evidence type="ECO:0000313" key="1">
    <source>
        <dbReference type="EMBL" id="GAG96712.1"/>
    </source>
</evidence>
<feature type="non-terminal residue" evidence="1">
    <location>
        <position position="64"/>
    </location>
</feature>
<comment type="caution">
    <text evidence="1">The sequence shown here is derived from an EMBL/GenBank/DDBJ whole genome shotgun (WGS) entry which is preliminary data.</text>
</comment>
<proteinExistence type="predicted"/>
<name>X1CUR4_9ZZZZ</name>
<protein>
    <submittedName>
        <fullName evidence="1">Uncharacterized protein</fullName>
    </submittedName>
</protein>
<dbReference type="AlphaFoldDB" id="X1CUR4"/>
<dbReference type="EMBL" id="BART01026421">
    <property type="protein sequence ID" value="GAG96712.1"/>
    <property type="molecule type" value="Genomic_DNA"/>
</dbReference>
<sequence length="64" mass="7327">MLEKITVIDQIEVTRDGTIQVRRADLIIEDGVEIAKTYHRHVLNPGDEFPADFVRTAPLGKYYV</sequence>
<reference evidence="1" key="1">
    <citation type="journal article" date="2014" name="Front. Microbiol.">
        <title>High frequency of phylogenetically diverse reductive dehalogenase-homologous genes in deep subseafloor sedimentary metagenomes.</title>
        <authorList>
            <person name="Kawai M."/>
            <person name="Futagami T."/>
            <person name="Toyoda A."/>
            <person name="Takaki Y."/>
            <person name="Nishi S."/>
            <person name="Hori S."/>
            <person name="Arai W."/>
            <person name="Tsubouchi T."/>
            <person name="Morono Y."/>
            <person name="Uchiyama I."/>
            <person name="Ito T."/>
            <person name="Fujiyama A."/>
            <person name="Inagaki F."/>
            <person name="Takami H."/>
        </authorList>
    </citation>
    <scope>NUCLEOTIDE SEQUENCE</scope>
    <source>
        <strain evidence="1">Expedition CK06-06</strain>
    </source>
</reference>
<gene>
    <name evidence="1" type="ORF">S01H4_47139</name>
</gene>